<organism evidence="1 2">
    <name type="scientific">Teratosphaeria nubilosa</name>
    <dbReference type="NCBI Taxonomy" id="161662"/>
    <lineage>
        <taxon>Eukaryota</taxon>
        <taxon>Fungi</taxon>
        <taxon>Dikarya</taxon>
        <taxon>Ascomycota</taxon>
        <taxon>Pezizomycotina</taxon>
        <taxon>Dothideomycetes</taxon>
        <taxon>Dothideomycetidae</taxon>
        <taxon>Mycosphaerellales</taxon>
        <taxon>Teratosphaeriaceae</taxon>
        <taxon>Teratosphaeria</taxon>
    </lineage>
</organism>
<sequence length="196" mass="22425">MINHCWADHLFVDDKCAFTHEGCKCTLRECLRPSAYWSIHKRVPWKIDSRLKINSSFTTRLTKQSIAGSWPYAQWLPMFPRRQVWLGAHDLDTPEIGGEVLYINSTHWVVSGQVRSAVVFFRDQIPSTQRGLSATTDCSRQSFPSIWQRHPTLWSEIPPPGRRVKNGTLARSRIAFWSSALAKVECVTRSGYAFSG</sequence>
<evidence type="ECO:0000313" key="1">
    <source>
        <dbReference type="EMBL" id="KAF2764273.1"/>
    </source>
</evidence>
<dbReference type="EMBL" id="ML995931">
    <property type="protein sequence ID" value="KAF2764273.1"/>
    <property type="molecule type" value="Genomic_DNA"/>
</dbReference>
<dbReference type="Proteomes" id="UP000799436">
    <property type="component" value="Unassembled WGS sequence"/>
</dbReference>
<reference evidence="1" key="1">
    <citation type="journal article" date="2020" name="Stud. Mycol.">
        <title>101 Dothideomycetes genomes: a test case for predicting lifestyles and emergence of pathogens.</title>
        <authorList>
            <person name="Haridas S."/>
            <person name="Albert R."/>
            <person name="Binder M."/>
            <person name="Bloem J."/>
            <person name="Labutti K."/>
            <person name="Salamov A."/>
            <person name="Andreopoulos B."/>
            <person name="Baker S."/>
            <person name="Barry K."/>
            <person name="Bills G."/>
            <person name="Bluhm B."/>
            <person name="Cannon C."/>
            <person name="Castanera R."/>
            <person name="Culley D."/>
            <person name="Daum C."/>
            <person name="Ezra D."/>
            <person name="Gonzalez J."/>
            <person name="Henrissat B."/>
            <person name="Kuo A."/>
            <person name="Liang C."/>
            <person name="Lipzen A."/>
            <person name="Lutzoni F."/>
            <person name="Magnuson J."/>
            <person name="Mondo S."/>
            <person name="Nolan M."/>
            <person name="Ohm R."/>
            <person name="Pangilinan J."/>
            <person name="Park H.-J."/>
            <person name="Ramirez L."/>
            <person name="Alfaro M."/>
            <person name="Sun H."/>
            <person name="Tritt A."/>
            <person name="Yoshinaga Y."/>
            <person name="Zwiers L.-H."/>
            <person name="Turgeon B."/>
            <person name="Goodwin S."/>
            <person name="Spatafora J."/>
            <person name="Crous P."/>
            <person name="Grigoriev I."/>
        </authorList>
    </citation>
    <scope>NUCLEOTIDE SEQUENCE</scope>
    <source>
        <strain evidence="1">CBS 116005</strain>
    </source>
</reference>
<keyword evidence="2" id="KW-1185">Reference proteome</keyword>
<evidence type="ECO:0000313" key="2">
    <source>
        <dbReference type="Proteomes" id="UP000799436"/>
    </source>
</evidence>
<proteinExistence type="predicted"/>
<gene>
    <name evidence="1" type="ORF">EJ03DRAFT_33958</name>
</gene>
<dbReference type="AlphaFoldDB" id="A0A6G1KUC4"/>
<accession>A0A6G1KUC4</accession>
<name>A0A6G1KUC4_9PEZI</name>
<protein>
    <submittedName>
        <fullName evidence="1">Uncharacterized protein</fullName>
    </submittedName>
</protein>